<evidence type="ECO:0000313" key="3">
    <source>
        <dbReference type="Proteomes" id="UP001138793"/>
    </source>
</evidence>
<dbReference type="PANTHER" id="PTHR43437:SF3">
    <property type="entry name" value="HYDROXYACYL-THIOESTER DEHYDRATASE TYPE 2, MITOCHONDRIAL"/>
    <property type="match status" value="1"/>
</dbReference>
<comment type="caution">
    <text evidence="2">The sequence shown here is derived from an EMBL/GenBank/DDBJ whole genome shotgun (WGS) entry which is preliminary data.</text>
</comment>
<gene>
    <name evidence="2" type="ORF">J2Z64_001055</name>
</gene>
<organism evidence="2 3">
    <name type="scientific">Oceanobacillus polygoni</name>
    <dbReference type="NCBI Taxonomy" id="1235259"/>
    <lineage>
        <taxon>Bacteria</taxon>
        <taxon>Bacillati</taxon>
        <taxon>Bacillota</taxon>
        <taxon>Bacilli</taxon>
        <taxon>Bacillales</taxon>
        <taxon>Bacillaceae</taxon>
        <taxon>Oceanobacillus</taxon>
    </lineage>
</organism>
<dbReference type="OrthoDB" id="9801625at2"/>
<dbReference type="Pfam" id="PF01575">
    <property type="entry name" value="MaoC_dehydratas"/>
    <property type="match status" value="1"/>
</dbReference>
<protein>
    <submittedName>
        <fullName evidence="2">Acyl dehydratase</fullName>
    </submittedName>
</protein>
<feature type="domain" description="MaoC-like" evidence="1">
    <location>
        <begin position="4"/>
        <end position="101"/>
    </location>
</feature>
<dbReference type="InterPro" id="IPR029069">
    <property type="entry name" value="HotDog_dom_sf"/>
</dbReference>
<accession>A0A9X1CFH4</accession>
<dbReference type="PANTHER" id="PTHR43437">
    <property type="entry name" value="HYDROXYACYL-THIOESTER DEHYDRATASE TYPE 2, MITOCHONDRIAL-RELATED"/>
    <property type="match status" value="1"/>
</dbReference>
<dbReference type="InterPro" id="IPR050965">
    <property type="entry name" value="UPF0336/Enoyl-CoA_hydratase"/>
</dbReference>
<evidence type="ECO:0000259" key="1">
    <source>
        <dbReference type="Pfam" id="PF01575"/>
    </source>
</evidence>
<dbReference type="GO" id="GO:0019171">
    <property type="term" value="F:(3R)-hydroxyacyl-[acyl-carrier-protein] dehydratase activity"/>
    <property type="evidence" value="ECO:0007669"/>
    <property type="project" value="TreeGrafter"/>
</dbReference>
<dbReference type="SUPFAM" id="SSF54637">
    <property type="entry name" value="Thioesterase/thiol ester dehydrase-isomerase"/>
    <property type="match status" value="1"/>
</dbReference>
<dbReference type="Proteomes" id="UP001138793">
    <property type="component" value="Unassembled WGS sequence"/>
</dbReference>
<dbReference type="AlphaFoldDB" id="A0A9X1CFH4"/>
<evidence type="ECO:0000313" key="2">
    <source>
        <dbReference type="EMBL" id="MBP2076843.1"/>
    </source>
</evidence>
<dbReference type="InterPro" id="IPR002539">
    <property type="entry name" value="MaoC-like_dom"/>
</dbReference>
<reference evidence="2" key="1">
    <citation type="submission" date="2021-03" db="EMBL/GenBank/DDBJ databases">
        <title>Genomic Encyclopedia of Type Strains, Phase IV (KMG-IV): sequencing the most valuable type-strain genomes for metagenomic binning, comparative biology and taxonomic classification.</title>
        <authorList>
            <person name="Goeker M."/>
        </authorList>
    </citation>
    <scope>NUCLEOTIDE SEQUENCE</scope>
    <source>
        <strain evidence="2">DSM 107338</strain>
    </source>
</reference>
<sequence>MCVRTSCKVVLTEEKVKQYTLLSGDQNRIHQDEKIAKQYKYKRPIAHGMLIMGIGAELCSTRCESNVMISNYEMHFLQPVYVNDELKLIVERKNDLQWLEIRGTVDGVQVVRGRVRFRRVDKDEKNT</sequence>
<dbReference type="EMBL" id="JAGGMB010000002">
    <property type="protein sequence ID" value="MBP2076843.1"/>
    <property type="molecule type" value="Genomic_DNA"/>
</dbReference>
<dbReference type="CDD" id="cd03441">
    <property type="entry name" value="R_hydratase_like"/>
    <property type="match status" value="1"/>
</dbReference>
<dbReference type="RefSeq" id="WP_149474357.1">
    <property type="nucleotide sequence ID" value="NZ_JAGGMB010000002.1"/>
</dbReference>
<proteinExistence type="predicted"/>
<dbReference type="GO" id="GO:0006633">
    <property type="term" value="P:fatty acid biosynthetic process"/>
    <property type="evidence" value="ECO:0007669"/>
    <property type="project" value="TreeGrafter"/>
</dbReference>
<keyword evidence="3" id="KW-1185">Reference proteome</keyword>
<dbReference type="Gene3D" id="3.10.129.10">
    <property type="entry name" value="Hotdog Thioesterase"/>
    <property type="match status" value="1"/>
</dbReference>
<name>A0A9X1CFH4_9BACI</name>